<evidence type="ECO:0000256" key="1">
    <source>
        <dbReference type="ARBA" id="ARBA00022618"/>
    </source>
</evidence>
<comment type="subcellular location">
    <subcellularLocation>
        <location evidence="5">Cytoplasm</location>
    </subcellularLocation>
    <text evidence="5">Localizes to the division site, in a FtsZ-dependent manner.</text>
</comment>
<comment type="subunit">
    <text evidence="5">Homodimer. Interacts with FtsZ.</text>
</comment>
<comment type="caution">
    <text evidence="6">The sequence shown here is derived from an EMBL/GenBank/DDBJ whole genome shotgun (WGS) entry which is preliminary data.</text>
</comment>
<dbReference type="HAMAP" id="MF_01197">
    <property type="entry name" value="SepF"/>
    <property type="match status" value="1"/>
</dbReference>
<dbReference type="GO" id="GO:0043093">
    <property type="term" value="P:FtsZ-dependent cytokinesis"/>
    <property type="evidence" value="ECO:0007669"/>
    <property type="project" value="UniProtKB-UniRule"/>
</dbReference>
<reference evidence="6" key="1">
    <citation type="journal article" date="2021" name="PeerJ">
        <title>Extensive microbial diversity within the chicken gut microbiome revealed by metagenomics and culture.</title>
        <authorList>
            <person name="Gilroy R."/>
            <person name="Ravi A."/>
            <person name="Getino M."/>
            <person name="Pursley I."/>
            <person name="Horton D.L."/>
            <person name="Alikhan N.F."/>
            <person name="Baker D."/>
            <person name="Gharbi K."/>
            <person name="Hall N."/>
            <person name="Watson M."/>
            <person name="Adriaenssens E.M."/>
            <person name="Foster-Nyarko E."/>
            <person name="Jarju S."/>
            <person name="Secka A."/>
            <person name="Antonio M."/>
            <person name="Oren A."/>
            <person name="Chaudhuri R.R."/>
            <person name="La Ragione R."/>
            <person name="Hildebrand F."/>
            <person name="Pallen M.J."/>
        </authorList>
    </citation>
    <scope>NUCLEOTIDE SEQUENCE</scope>
    <source>
        <strain evidence="6">ChiGjej1B1-18357</strain>
    </source>
</reference>
<protein>
    <recommendedName>
        <fullName evidence="5">Cell division protein SepF</fullName>
    </recommendedName>
</protein>
<keyword evidence="1 5" id="KW-0132">Cell division</keyword>
<dbReference type="PANTHER" id="PTHR35798:SF1">
    <property type="entry name" value="CELL DIVISION PROTEIN SEPF"/>
    <property type="match status" value="1"/>
</dbReference>
<gene>
    <name evidence="5 6" type="primary">sepF</name>
    <name evidence="6" type="ORF">K8V11_04525</name>
</gene>
<keyword evidence="2 5" id="KW-0717">Septation</keyword>
<comment type="similarity">
    <text evidence="5">Belongs to the SepF family.</text>
</comment>
<dbReference type="GO" id="GO:0000917">
    <property type="term" value="P:division septum assembly"/>
    <property type="evidence" value="ECO:0007669"/>
    <property type="project" value="UniProtKB-KW"/>
</dbReference>
<dbReference type="EMBL" id="DYXM01000081">
    <property type="protein sequence ID" value="HJE90254.1"/>
    <property type="molecule type" value="Genomic_DNA"/>
</dbReference>
<evidence type="ECO:0000313" key="7">
    <source>
        <dbReference type="Proteomes" id="UP000776650"/>
    </source>
</evidence>
<dbReference type="AlphaFoldDB" id="A0A921F522"/>
<sequence>MSTLDKVKDFFGMNPDALAAGEEYFEDEYEAGDFHAPGARHAHALHEDERGISHSRPSGYRAERYGVEYADDIRAGGFEREEADVMVERPRRYRAAAQQEAAFDAPTTRSMAPVRGSVALKPEVEEFEDYDDGLVVRPETVLERPRGYGDGKSVGVHFREDKPVVLDLSLMSNADARRMVDFSAGLVVALDGKMHKLADRERTFFMAPAGLDLTEAEIRDEANRAFRR</sequence>
<comment type="function">
    <text evidence="4 5">Cell division protein that is part of the divisome complex and is recruited early to the Z-ring. Probably stimulates Z-ring formation, perhaps through the cross-linking of FtsZ protofilaments. Its function overlaps with FtsA.</text>
</comment>
<proteinExistence type="inferred from homology"/>
<evidence type="ECO:0000256" key="4">
    <source>
        <dbReference type="ARBA" id="ARBA00044936"/>
    </source>
</evidence>
<dbReference type="RefSeq" id="WP_303911202.1">
    <property type="nucleotide sequence ID" value="NZ_DYXM01000081.1"/>
</dbReference>
<dbReference type="InterPro" id="IPR038594">
    <property type="entry name" value="SepF-like_sf"/>
</dbReference>
<dbReference type="Pfam" id="PF04472">
    <property type="entry name" value="SepF"/>
    <property type="match status" value="1"/>
</dbReference>
<evidence type="ECO:0000313" key="6">
    <source>
        <dbReference type="EMBL" id="HJE90254.1"/>
    </source>
</evidence>
<evidence type="ECO:0000256" key="3">
    <source>
        <dbReference type="ARBA" id="ARBA00023306"/>
    </source>
</evidence>
<dbReference type="PANTHER" id="PTHR35798">
    <property type="entry name" value="CELL DIVISION PROTEIN SEPF"/>
    <property type="match status" value="1"/>
</dbReference>
<organism evidence="6 7">
    <name type="scientific">Dietzia timorensis</name>
    <dbReference type="NCBI Taxonomy" id="499555"/>
    <lineage>
        <taxon>Bacteria</taxon>
        <taxon>Bacillati</taxon>
        <taxon>Actinomycetota</taxon>
        <taxon>Actinomycetes</taxon>
        <taxon>Mycobacteriales</taxon>
        <taxon>Dietziaceae</taxon>
        <taxon>Dietzia</taxon>
    </lineage>
</organism>
<dbReference type="InterPro" id="IPR023052">
    <property type="entry name" value="Cell_div_SepF"/>
</dbReference>
<keyword evidence="5" id="KW-0963">Cytoplasm</keyword>
<dbReference type="GO" id="GO:0005737">
    <property type="term" value="C:cytoplasm"/>
    <property type="evidence" value="ECO:0007669"/>
    <property type="project" value="UniProtKB-SubCell"/>
</dbReference>
<evidence type="ECO:0000256" key="5">
    <source>
        <dbReference type="HAMAP-Rule" id="MF_01197"/>
    </source>
</evidence>
<name>A0A921F522_9ACTN</name>
<keyword evidence="3 5" id="KW-0131">Cell cycle</keyword>
<evidence type="ECO:0000256" key="2">
    <source>
        <dbReference type="ARBA" id="ARBA00023210"/>
    </source>
</evidence>
<dbReference type="Proteomes" id="UP000776650">
    <property type="component" value="Unassembled WGS sequence"/>
</dbReference>
<dbReference type="InterPro" id="IPR007561">
    <property type="entry name" value="Cell_div_SepF/SepF-rel"/>
</dbReference>
<dbReference type="Gene3D" id="3.30.110.150">
    <property type="entry name" value="SepF-like protein"/>
    <property type="match status" value="1"/>
</dbReference>
<reference evidence="6" key="2">
    <citation type="submission" date="2021-09" db="EMBL/GenBank/DDBJ databases">
        <authorList>
            <person name="Gilroy R."/>
        </authorList>
    </citation>
    <scope>NUCLEOTIDE SEQUENCE</scope>
    <source>
        <strain evidence="6">ChiGjej1B1-18357</strain>
    </source>
</reference>
<accession>A0A921F522</accession>